<evidence type="ECO:0000259" key="2">
    <source>
        <dbReference type="Pfam" id="PF18962"/>
    </source>
</evidence>
<dbReference type="EMBL" id="JAOTEM010000001">
    <property type="protein sequence ID" value="MCU7615570.1"/>
    <property type="molecule type" value="Genomic_DNA"/>
</dbReference>
<name>A0ABT2W0R3_9FLAO</name>
<keyword evidence="1" id="KW-0732">Signal</keyword>
<reference evidence="4" key="1">
    <citation type="submission" date="2023-07" db="EMBL/GenBank/DDBJ databases">
        <title>Chryseobacterium sp. strain PBS4-4 Genome sequencing and assembly.</title>
        <authorList>
            <person name="Jung Y."/>
        </authorList>
    </citation>
    <scope>NUCLEOTIDE SEQUENCE [LARGE SCALE GENOMIC DNA]</scope>
    <source>
        <strain evidence="4">PBS4-4</strain>
    </source>
</reference>
<dbReference type="InterPro" id="IPR026444">
    <property type="entry name" value="Secre_tail"/>
</dbReference>
<dbReference type="Pfam" id="PF18962">
    <property type="entry name" value="Por_Secre_tail"/>
    <property type="match status" value="1"/>
</dbReference>
<dbReference type="Proteomes" id="UP001208649">
    <property type="component" value="Unassembled WGS sequence"/>
</dbReference>
<gene>
    <name evidence="3" type="ORF">NZ698_00040</name>
</gene>
<sequence>MIKNLSIKLFVSLSIAGCISTYGQCAPVSEFSENFDALFCCNMGVVPPCWDSYVTQDGGNQIISNTAPASSPRNVYQIGYNKVSIVIMPPLSNINAGTHHFKFKARVNPGSAPGFLEFGYITDVANISTFVVLQPIIISNGTYNSTSERTFDVPTTVPANARLAIRNPGATFVGHYWDDAIWEPKSNLGTDEIKIDNVKIYPNPFKDAINISGVKNAEVLKVTDVSGRVIKTIVKPSSEINLSDLKSGVYFLTIQLKGEKVQTFKVIKE</sequence>
<accession>A0ABT2W0R3</accession>
<dbReference type="RefSeq" id="WP_263000643.1">
    <property type="nucleotide sequence ID" value="NZ_JAOTEM010000001.1"/>
</dbReference>
<keyword evidence="4" id="KW-1185">Reference proteome</keyword>
<comment type="caution">
    <text evidence="3">The sequence shown here is derived from an EMBL/GenBank/DDBJ whole genome shotgun (WGS) entry which is preliminary data.</text>
</comment>
<evidence type="ECO:0000313" key="4">
    <source>
        <dbReference type="Proteomes" id="UP001208649"/>
    </source>
</evidence>
<evidence type="ECO:0000256" key="1">
    <source>
        <dbReference type="ARBA" id="ARBA00022729"/>
    </source>
</evidence>
<feature type="domain" description="Secretion system C-terminal sorting" evidence="2">
    <location>
        <begin position="200"/>
        <end position="264"/>
    </location>
</feature>
<evidence type="ECO:0000313" key="3">
    <source>
        <dbReference type="EMBL" id="MCU7615570.1"/>
    </source>
</evidence>
<protein>
    <submittedName>
        <fullName evidence="3">T9SS type A sorting domain-containing protein</fullName>
    </submittedName>
</protein>
<proteinExistence type="predicted"/>
<dbReference type="NCBIfam" id="TIGR04183">
    <property type="entry name" value="Por_Secre_tail"/>
    <property type="match status" value="1"/>
</dbReference>
<organism evidence="3 4">
    <name type="scientific">Chryseobacterium edaphi</name>
    <dbReference type="NCBI Taxonomy" id="2976532"/>
    <lineage>
        <taxon>Bacteria</taxon>
        <taxon>Pseudomonadati</taxon>
        <taxon>Bacteroidota</taxon>
        <taxon>Flavobacteriia</taxon>
        <taxon>Flavobacteriales</taxon>
        <taxon>Weeksellaceae</taxon>
        <taxon>Chryseobacterium group</taxon>
        <taxon>Chryseobacterium</taxon>
    </lineage>
</organism>